<name>A0AAE0EYB8_9CHLO</name>
<evidence type="ECO:0000313" key="1">
    <source>
        <dbReference type="EMBL" id="KAK3243535.1"/>
    </source>
</evidence>
<gene>
    <name evidence="2" type="ORF">CYMTET_41653</name>
    <name evidence="1" type="ORF">CYMTET_46819</name>
</gene>
<protein>
    <submittedName>
        <fullName evidence="1">Uncharacterized protein</fullName>
    </submittedName>
</protein>
<reference evidence="1" key="2">
    <citation type="submission" date="2023-06" db="EMBL/GenBank/DDBJ databases">
        <title>Long-read-based genome assembly of the green algal bacterivore Cymbomonas tetramitiformis.</title>
        <authorList>
            <person name="Gyaltshen Y."/>
            <person name="Rozenberg A."/>
            <person name="Paasch A."/>
            <person name="Burns J.A."/>
            <person name="Warring S."/>
            <person name="Larson R."/>
            <person name="Maurer-Alcala X."/>
            <person name="Dacks J."/>
            <person name="Kim E."/>
        </authorList>
    </citation>
    <scope>NUCLEOTIDE SEQUENCE</scope>
    <source>
        <strain evidence="1">PLY_AMNH</strain>
    </source>
</reference>
<sequence>MASTVHGSQLKLKASNSGYCKGASIYQAPPTLKRRSSKVAAGTVCFFLPPGAMLGNVFARMSILSPNLGASFEDKPKYRASGTWKSEDSVMLRRVKVRSSGEGHAMLKRLQSELNDGKGCQLRRESQSLYSLCCQDVRASFYEQRKELRVEVHCHDVDYEPAQIEENMKRVDDLIRDAQA</sequence>
<keyword evidence="3" id="KW-1185">Reference proteome</keyword>
<evidence type="ECO:0000313" key="2">
    <source>
        <dbReference type="EMBL" id="KAK3248901.1"/>
    </source>
</evidence>
<dbReference type="AlphaFoldDB" id="A0AAE0EYB8"/>
<organism evidence="1 3">
    <name type="scientific">Cymbomonas tetramitiformis</name>
    <dbReference type="NCBI Taxonomy" id="36881"/>
    <lineage>
        <taxon>Eukaryota</taxon>
        <taxon>Viridiplantae</taxon>
        <taxon>Chlorophyta</taxon>
        <taxon>Pyramimonadophyceae</taxon>
        <taxon>Pyramimonadales</taxon>
        <taxon>Pyramimonadaceae</taxon>
        <taxon>Cymbomonas</taxon>
    </lineage>
</organism>
<dbReference type="Proteomes" id="UP001190700">
    <property type="component" value="Unassembled WGS sequence"/>
</dbReference>
<comment type="caution">
    <text evidence="1">The sequence shown here is derived from an EMBL/GenBank/DDBJ whole genome shotgun (WGS) entry which is preliminary data.</text>
</comment>
<dbReference type="EMBL" id="LGRX02027723">
    <property type="protein sequence ID" value="KAK3248901.1"/>
    <property type="molecule type" value="Genomic_DNA"/>
</dbReference>
<proteinExistence type="predicted"/>
<evidence type="ECO:0000313" key="3">
    <source>
        <dbReference type="Proteomes" id="UP001190700"/>
    </source>
</evidence>
<reference evidence="1 3" key="1">
    <citation type="journal article" date="2015" name="Genome Biol. Evol.">
        <title>Comparative Genomics of a Bacterivorous Green Alga Reveals Evolutionary Causalities and Consequences of Phago-Mixotrophic Mode of Nutrition.</title>
        <authorList>
            <person name="Burns J.A."/>
            <person name="Paasch A."/>
            <person name="Narechania A."/>
            <person name="Kim E."/>
        </authorList>
    </citation>
    <scope>NUCLEOTIDE SEQUENCE [LARGE SCALE GENOMIC DNA]</scope>
    <source>
        <strain evidence="1">PLY_AMNH</strain>
    </source>
</reference>
<dbReference type="EMBL" id="LGRX02032785">
    <property type="protein sequence ID" value="KAK3243535.1"/>
    <property type="molecule type" value="Genomic_DNA"/>
</dbReference>
<accession>A0AAE0EYB8</accession>